<organism evidence="2 3">
    <name type="scientific">Portunus trituberculatus</name>
    <name type="common">Swimming crab</name>
    <name type="synonym">Neptunus trituberculatus</name>
    <dbReference type="NCBI Taxonomy" id="210409"/>
    <lineage>
        <taxon>Eukaryota</taxon>
        <taxon>Metazoa</taxon>
        <taxon>Ecdysozoa</taxon>
        <taxon>Arthropoda</taxon>
        <taxon>Crustacea</taxon>
        <taxon>Multicrustacea</taxon>
        <taxon>Malacostraca</taxon>
        <taxon>Eumalacostraca</taxon>
        <taxon>Eucarida</taxon>
        <taxon>Decapoda</taxon>
        <taxon>Pleocyemata</taxon>
        <taxon>Brachyura</taxon>
        <taxon>Eubrachyura</taxon>
        <taxon>Portunoidea</taxon>
        <taxon>Portunidae</taxon>
        <taxon>Portuninae</taxon>
        <taxon>Portunus</taxon>
    </lineage>
</organism>
<evidence type="ECO:0000256" key="1">
    <source>
        <dbReference type="SAM" id="Phobius"/>
    </source>
</evidence>
<comment type="caution">
    <text evidence="2">The sequence shown here is derived from an EMBL/GenBank/DDBJ whole genome shotgun (WGS) entry which is preliminary data.</text>
</comment>
<evidence type="ECO:0000313" key="3">
    <source>
        <dbReference type="Proteomes" id="UP000324222"/>
    </source>
</evidence>
<reference evidence="2 3" key="1">
    <citation type="submission" date="2019-05" db="EMBL/GenBank/DDBJ databases">
        <title>Another draft genome of Portunus trituberculatus and its Hox gene families provides insights of decapod evolution.</title>
        <authorList>
            <person name="Jeong J.-H."/>
            <person name="Song I."/>
            <person name="Kim S."/>
            <person name="Choi T."/>
            <person name="Kim D."/>
            <person name="Ryu S."/>
            <person name="Kim W."/>
        </authorList>
    </citation>
    <scope>NUCLEOTIDE SEQUENCE [LARGE SCALE GENOMIC DNA]</scope>
    <source>
        <tissue evidence="2">Muscle</tissue>
    </source>
</reference>
<accession>A0A5B7DXE0</accession>
<keyword evidence="1" id="KW-0472">Membrane</keyword>
<sequence>MPVLTMTVAVFAVFGLVRLYVTSFAAIMITTFLASTSFPSMLELALIIGTSSFPLSARVSHNSRGLSQPAL</sequence>
<dbReference type="EMBL" id="VSRR010001573">
    <property type="protein sequence ID" value="MPC26230.1"/>
    <property type="molecule type" value="Genomic_DNA"/>
</dbReference>
<protein>
    <submittedName>
        <fullName evidence="2">Uncharacterized protein</fullName>
    </submittedName>
</protein>
<gene>
    <name evidence="2" type="ORF">E2C01_019365</name>
</gene>
<keyword evidence="1" id="KW-0812">Transmembrane</keyword>
<feature type="transmembrane region" description="Helical" evidence="1">
    <location>
        <begin position="6"/>
        <end position="34"/>
    </location>
</feature>
<proteinExistence type="predicted"/>
<keyword evidence="1" id="KW-1133">Transmembrane helix</keyword>
<keyword evidence="3" id="KW-1185">Reference proteome</keyword>
<dbReference type="AlphaFoldDB" id="A0A5B7DXE0"/>
<dbReference type="Proteomes" id="UP000324222">
    <property type="component" value="Unassembled WGS sequence"/>
</dbReference>
<evidence type="ECO:0000313" key="2">
    <source>
        <dbReference type="EMBL" id="MPC26230.1"/>
    </source>
</evidence>
<name>A0A5B7DXE0_PORTR</name>
<dbReference type="OrthoDB" id="3936150at2759"/>